<evidence type="ECO:0000313" key="2">
    <source>
        <dbReference type="Proteomes" id="UP000620559"/>
    </source>
</evidence>
<dbReference type="AlphaFoldDB" id="A0A8J7F811"/>
<dbReference type="EMBL" id="JADEWL010000154">
    <property type="protein sequence ID" value="MBE9216302.1"/>
    <property type="molecule type" value="Genomic_DNA"/>
</dbReference>
<dbReference type="RefSeq" id="WP_193924795.1">
    <property type="nucleotide sequence ID" value="NZ_JADEWL010000154.1"/>
</dbReference>
<name>A0A8J7F811_9CYAN</name>
<dbReference type="Proteomes" id="UP000620559">
    <property type="component" value="Unassembled WGS sequence"/>
</dbReference>
<sequence>MTKHNKARDLARKLYLEGQSTDLIAQKCETSRRTIQRWIQGFDKELVTIKAKGQTSSTEASQEICGAEMSSDDVEVSSNVILNDAEILPTLEKVASLKSSDELDLTVSSRMALHLINLTEKSLLALDDCLTDPDVRTVDKIKAAELVGKWTGLDGGRVVEKILNKFDLTNEGIDAEKSTTVIIPRKLAEAKRKRQELKDDYHEEIYDNFVKNNYFPKLLDKNFFDLERFLSDIECLDMQSEEHNFCERAKIILCERGYENELRELGHID</sequence>
<proteinExistence type="predicted"/>
<comment type="caution">
    <text evidence="1">The sequence shown here is derived from an EMBL/GenBank/DDBJ whole genome shotgun (WGS) entry which is preliminary data.</text>
</comment>
<keyword evidence="2" id="KW-1185">Reference proteome</keyword>
<organism evidence="1 2">
    <name type="scientific">Plectonema cf. radiosum LEGE 06105</name>
    <dbReference type="NCBI Taxonomy" id="945769"/>
    <lineage>
        <taxon>Bacteria</taxon>
        <taxon>Bacillati</taxon>
        <taxon>Cyanobacteriota</taxon>
        <taxon>Cyanophyceae</taxon>
        <taxon>Oscillatoriophycideae</taxon>
        <taxon>Oscillatoriales</taxon>
        <taxon>Microcoleaceae</taxon>
        <taxon>Plectonema</taxon>
    </lineage>
</organism>
<gene>
    <name evidence="1" type="ORF">IQ247_27180</name>
</gene>
<evidence type="ECO:0000313" key="1">
    <source>
        <dbReference type="EMBL" id="MBE9216302.1"/>
    </source>
</evidence>
<protein>
    <submittedName>
        <fullName evidence="1">Helix-turn-helix domain-containing protein</fullName>
    </submittedName>
</protein>
<accession>A0A8J7F811</accession>
<reference evidence="1" key="1">
    <citation type="submission" date="2020-10" db="EMBL/GenBank/DDBJ databases">
        <authorList>
            <person name="Castelo-Branco R."/>
            <person name="Eusebio N."/>
            <person name="Adriana R."/>
            <person name="Vieira A."/>
            <person name="Brugerolle De Fraissinette N."/>
            <person name="Rezende De Castro R."/>
            <person name="Schneider M.P."/>
            <person name="Vasconcelos V."/>
            <person name="Leao P.N."/>
        </authorList>
    </citation>
    <scope>NUCLEOTIDE SEQUENCE</scope>
    <source>
        <strain evidence="1">LEGE 06105</strain>
    </source>
</reference>